<evidence type="ECO:0000313" key="8">
    <source>
        <dbReference type="Proteomes" id="UP001596409"/>
    </source>
</evidence>
<dbReference type="EMBL" id="JBHSYM010000043">
    <property type="protein sequence ID" value="MFC7014029.1"/>
    <property type="molecule type" value="Genomic_DNA"/>
</dbReference>
<dbReference type="InterPro" id="IPR038658">
    <property type="entry name" value="SsgB_sf"/>
</dbReference>
<dbReference type="Gene3D" id="2.30.31.20">
    <property type="entry name" value="Sporulation-specific cell division protein SsgB"/>
    <property type="match status" value="1"/>
</dbReference>
<comment type="similarity">
    <text evidence="2">Belongs to the SsgA family.</text>
</comment>
<keyword evidence="8" id="KW-1185">Reference proteome</keyword>
<evidence type="ECO:0000256" key="6">
    <source>
        <dbReference type="ARBA" id="ARBA00023306"/>
    </source>
</evidence>
<evidence type="ECO:0000313" key="7">
    <source>
        <dbReference type="EMBL" id="MFC7014029.1"/>
    </source>
</evidence>
<evidence type="ECO:0000256" key="4">
    <source>
        <dbReference type="ARBA" id="ARBA00022969"/>
    </source>
</evidence>
<dbReference type="Pfam" id="PF04686">
    <property type="entry name" value="SsgA"/>
    <property type="match status" value="1"/>
</dbReference>
<dbReference type="InterPro" id="IPR006776">
    <property type="entry name" value="SsgB"/>
</dbReference>
<keyword evidence="4" id="KW-0749">Sporulation</keyword>
<dbReference type="Proteomes" id="UP001596409">
    <property type="component" value="Unassembled WGS sequence"/>
</dbReference>
<keyword evidence="5" id="KW-0717">Septation</keyword>
<evidence type="ECO:0000256" key="1">
    <source>
        <dbReference type="ARBA" id="ARBA00004431"/>
    </source>
</evidence>
<reference evidence="8" key="1">
    <citation type="journal article" date="2019" name="Int. J. Syst. Evol. Microbiol.">
        <title>The Global Catalogue of Microorganisms (GCM) 10K type strain sequencing project: providing services to taxonomists for standard genome sequencing and annotation.</title>
        <authorList>
            <consortium name="The Broad Institute Genomics Platform"/>
            <consortium name="The Broad Institute Genome Sequencing Center for Infectious Disease"/>
            <person name="Wu L."/>
            <person name="Ma J."/>
        </authorList>
    </citation>
    <scope>NUCLEOTIDE SEQUENCE [LARGE SCALE GENOMIC DNA]</scope>
    <source>
        <strain evidence="8">JCM 4855</strain>
    </source>
</reference>
<comment type="caution">
    <text evidence="7">The sequence shown here is derived from an EMBL/GenBank/DDBJ whole genome shotgun (WGS) entry which is preliminary data.</text>
</comment>
<keyword evidence="3" id="KW-0132">Cell division</keyword>
<sequence length="132" mass="13999">MTAHVSALNSTSLPLPAKLHYGVNDPYAVSLSLGPSAGPPVTWSFARELLAEGLRRPTGPGDVLVLPRCSHHPHSMRIVLNNMQGTALVELAAADVAAFLRRTFSLVPAGTEGDYLDLDGAITALMGRSHYL</sequence>
<comment type="subcellular location">
    <subcellularLocation>
        <location evidence="1">Cell septum</location>
    </subcellularLocation>
</comment>
<gene>
    <name evidence="7" type="ORF">ACFQMH_20345</name>
</gene>
<proteinExistence type="inferred from homology"/>
<accession>A0ABW2E442</accession>
<evidence type="ECO:0000256" key="3">
    <source>
        <dbReference type="ARBA" id="ARBA00022618"/>
    </source>
</evidence>
<dbReference type="RefSeq" id="WP_189874175.1">
    <property type="nucleotide sequence ID" value="NZ_BMWA01000013.1"/>
</dbReference>
<organism evidence="7 8">
    <name type="scientific">Streptomyces viridiviolaceus</name>
    <dbReference type="NCBI Taxonomy" id="68282"/>
    <lineage>
        <taxon>Bacteria</taxon>
        <taxon>Bacillati</taxon>
        <taxon>Actinomycetota</taxon>
        <taxon>Actinomycetes</taxon>
        <taxon>Kitasatosporales</taxon>
        <taxon>Streptomycetaceae</taxon>
        <taxon>Streptomyces</taxon>
    </lineage>
</organism>
<keyword evidence="6" id="KW-0131">Cell cycle</keyword>
<protein>
    <submittedName>
        <fullName evidence="7">SsgA family sporulation/cell division regulator</fullName>
    </submittedName>
</protein>
<evidence type="ECO:0000256" key="2">
    <source>
        <dbReference type="ARBA" id="ARBA00009323"/>
    </source>
</evidence>
<evidence type="ECO:0000256" key="5">
    <source>
        <dbReference type="ARBA" id="ARBA00023210"/>
    </source>
</evidence>
<name>A0ABW2E442_9ACTN</name>